<reference evidence="2 3" key="1">
    <citation type="submission" date="2020-08" db="EMBL/GenBank/DDBJ databases">
        <title>Sequencing the genomes of 1000 actinobacteria strains.</title>
        <authorList>
            <person name="Klenk H.-P."/>
        </authorList>
    </citation>
    <scope>NUCLEOTIDE SEQUENCE [LARGE SCALE GENOMIC DNA]</scope>
    <source>
        <strain evidence="2 3">DSM 45298</strain>
    </source>
</reference>
<evidence type="ECO:0000256" key="1">
    <source>
        <dbReference type="SAM" id="MobiDB-lite"/>
    </source>
</evidence>
<proteinExistence type="predicted"/>
<name>A0A840ETP7_9ACTN</name>
<evidence type="ECO:0000313" key="2">
    <source>
        <dbReference type="EMBL" id="MBB4136295.1"/>
    </source>
</evidence>
<feature type="compositionally biased region" description="Basic and acidic residues" evidence="1">
    <location>
        <begin position="250"/>
        <end position="260"/>
    </location>
</feature>
<dbReference type="Proteomes" id="UP000551501">
    <property type="component" value="Unassembled WGS sequence"/>
</dbReference>
<comment type="caution">
    <text evidence="2">The sequence shown here is derived from an EMBL/GenBank/DDBJ whole genome shotgun (WGS) entry which is preliminary data.</text>
</comment>
<evidence type="ECO:0000313" key="3">
    <source>
        <dbReference type="Proteomes" id="UP000551501"/>
    </source>
</evidence>
<dbReference type="SUPFAM" id="SSF53335">
    <property type="entry name" value="S-adenosyl-L-methionine-dependent methyltransferases"/>
    <property type="match status" value="1"/>
</dbReference>
<evidence type="ECO:0008006" key="4">
    <source>
        <dbReference type="Google" id="ProtNLM"/>
    </source>
</evidence>
<organism evidence="2 3">
    <name type="scientific">Gordonia humi</name>
    <dbReference type="NCBI Taxonomy" id="686429"/>
    <lineage>
        <taxon>Bacteria</taxon>
        <taxon>Bacillati</taxon>
        <taxon>Actinomycetota</taxon>
        <taxon>Actinomycetes</taxon>
        <taxon>Mycobacteriales</taxon>
        <taxon>Gordoniaceae</taxon>
        <taxon>Gordonia</taxon>
    </lineage>
</organism>
<dbReference type="RefSeq" id="WP_183371264.1">
    <property type="nucleotide sequence ID" value="NZ_BAABHL010000016.1"/>
</dbReference>
<dbReference type="Pfam" id="PF13489">
    <property type="entry name" value="Methyltransf_23"/>
    <property type="match status" value="1"/>
</dbReference>
<sequence>MTTNADWEATVAQWTSVYREVYDDQSTSRFAGWIDYVTGRRIPDAVMEAWLDWSVRSVRRLHPRAVLEIGGGTGMIADGLADIVDRYVLTDPVTGGDAHPHPAVTSKLAGAHELARVLDDADRFDCVVVNSVIQHFPDVDYLAHVLTGVVPHLTDDANIYLGDLRHAGLHRAQCRERARVREPFATPDRIDDLAAQFIRSDPELLVSPRDIARAASGLPGPWHLRVRPRAFDADSDLDRHRFDAVLTRREPTTAHGERRTVGNGLLGGTGPTPAELDRGPDAVSLHLEDPQSLWVGADDDLWFDIASLTTHEGSPS</sequence>
<dbReference type="AlphaFoldDB" id="A0A840ETP7"/>
<accession>A0A840ETP7</accession>
<dbReference type="InterPro" id="IPR029063">
    <property type="entry name" value="SAM-dependent_MTases_sf"/>
</dbReference>
<feature type="region of interest" description="Disordered" evidence="1">
    <location>
        <begin position="250"/>
        <end position="280"/>
    </location>
</feature>
<dbReference type="Gene3D" id="3.40.50.150">
    <property type="entry name" value="Vaccinia Virus protein VP39"/>
    <property type="match status" value="1"/>
</dbReference>
<protein>
    <recommendedName>
        <fullName evidence="4">Methyltransferase domain-containing protein</fullName>
    </recommendedName>
</protein>
<keyword evidence="3" id="KW-1185">Reference proteome</keyword>
<gene>
    <name evidence="2" type="ORF">BKA16_002847</name>
</gene>
<dbReference type="EMBL" id="JACIFP010000001">
    <property type="protein sequence ID" value="MBB4136295.1"/>
    <property type="molecule type" value="Genomic_DNA"/>
</dbReference>